<reference evidence="2" key="1">
    <citation type="journal article" date="2019" name="Int. J. Syst. Evol. Microbiol.">
        <title>The Global Catalogue of Microorganisms (GCM) 10K type strain sequencing project: providing services to taxonomists for standard genome sequencing and annotation.</title>
        <authorList>
            <consortium name="The Broad Institute Genomics Platform"/>
            <consortium name="The Broad Institute Genome Sequencing Center for Infectious Disease"/>
            <person name="Wu L."/>
            <person name="Ma J."/>
        </authorList>
    </citation>
    <scope>NUCLEOTIDE SEQUENCE [LARGE SCALE GENOMIC DNA]</scope>
    <source>
        <strain evidence="2">CCUG 50347</strain>
    </source>
</reference>
<gene>
    <name evidence="1" type="ORF">ACFPEL_06845</name>
</gene>
<evidence type="ECO:0000313" key="2">
    <source>
        <dbReference type="Proteomes" id="UP001595909"/>
    </source>
</evidence>
<dbReference type="Proteomes" id="UP001595909">
    <property type="component" value="Unassembled WGS sequence"/>
</dbReference>
<keyword evidence="2" id="KW-1185">Reference proteome</keyword>
<name>A0ABV9RFV4_9PSEU</name>
<protein>
    <submittedName>
        <fullName evidence="1">Uncharacterized protein</fullName>
    </submittedName>
</protein>
<comment type="caution">
    <text evidence="1">The sequence shown here is derived from an EMBL/GenBank/DDBJ whole genome shotgun (WGS) entry which is preliminary data.</text>
</comment>
<evidence type="ECO:0000313" key="1">
    <source>
        <dbReference type="EMBL" id="MFC4832123.1"/>
    </source>
</evidence>
<accession>A0ABV9RFV4</accession>
<sequence>MTQTENVAVDILLEPAASVSIYLQALLSAGRRYEVGVLQQRHRRASEDARSALEHAGVWSSATQVGALAPYRYDDQPAEIDVVEHGPGEAKREPGLHAHLVVRLLDGTHLDRPALERSLPFVRGRYERSLTDGLVSDLGLAVRELDGTLQLAGIPDDPFASFAPTACRVQVGVRQVR</sequence>
<proteinExistence type="predicted"/>
<dbReference type="RefSeq" id="WP_274189752.1">
    <property type="nucleotide sequence ID" value="NZ_BAABHN010000013.1"/>
</dbReference>
<organism evidence="1 2">
    <name type="scientific">Actinomycetospora chibensis</name>
    <dbReference type="NCBI Taxonomy" id="663606"/>
    <lineage>
        <taxon>Bacteria</taxon>
        <taxon>Bacillati</taxon>
        <taxon>Actinomycetota</taxon>
        <taxon>Actinomycetes</taxon>
        <taxon>Pseudonocardiales</taxon>
        <taxon>Pseudonocardiaceae</taxon>
        <taxon>Actinomycetospora</taxon>
    </lineage>
</organism>
<dbReference type="EMBL" id="JBHSIM010000013">
    <property type="protein sequence ID" value="MFC4832123.1"/>
    <property type="molecule type" value="Genomic_DNA"/>
</dbReference>